<dbReference type="EMBL" id="VSWC01000001">
    <property type="protein sequence ID" value="KAA1119333.1"/>
    <property type="molecule type" value="Genomic_DNA"/>
</dbReference>
<organism evidence="1 2">
    <name type="scientific">Puccinia graminis f. sp. tritici</name>
    <dbReference type="NCBI Taxonomy" id="56615"/>
    <lineage>
        <taxon>Eukaryota</taxon>
        <taxon>Fungi</taxon>
        <taxon>Dikarya</taxon>
        <taxon>Basidiomycota</taxon>
        <taxon>Pucciniomycotina</taxon>
        <taxon>Pucciniomycetes</taxon>
        <taxon>Pucciniales</taxon>
        <taxon>Pucciniaceae</taxon>
        <taxon>Puccinia</taxon>
    </lineage>
</organism>
<name>A0A5B0R1V6_PUCGR</name>
<accession>A0A5B0R1V6</accession>
<keyword evidence="2" id="KW-1185">Reference proteome</keyword>
<comment type="caution">
    <text evidence="1">The sequence shown here is derived from an EMBL/GenBank/DDBJ whole genome shotgun (WGS) entry which is preliminary data.</text>
</comment>
<reference evidence="1 2" key="1">
    <citation type="submission" date="2019-05" db="EMBL/GenBank/DDBJ databases">
        <title>Emergence of the Ug99 lineage of the wheat stem rust pathogen through somatic hybridization.</title>
        <authorList>
            <person name="Li F."/>
            <person name="Upadhyaya N.M."/>
            <person name="Sperschneider J."/>
            <person name="Matny O."/>
            <person name="Nguyen-Phuc H."/>
            <person name="Mago R."/>
            <person name="Raley C."/>
            <person name="Miller M.E."/>
            <person name="Silverstein K.A.T."/>
            <person name="Henningsen E."/>
            <person name="Hirsch C.D."/>
            <person name="Visser B."/>
            <person name="Pretorius Z.A."/>
            <person name="Steffenson B.J."/>
            <person name="Schwessinger B."/>
            <person name="Dodds P.N."/>
            <person name="Figueroa M."/>
        </authorList>
    </citation>
    <scope>NUCLEOTIDE SEQUENCE [LARGE SCALE GENOMIC DNA]</scope>
    <source>
        <strain evidence="1">21-0</strain>
    </source>
</reference>
<sequence>MDFPVVVTESTAYGNDIGRKFISEPGVRIRDCESSAPQTKEEKIKDYIATVHQLRKQEGIFLEMANHIQSQRNSIGGDFVAMTEDLLKIRKEYDHRIIDYKDLAKTDSLENIKQLEDLHSLILDEMIYRIYISNDIKSNKITLQMHNLYTKVLNKNIKTLDLDGNSDSEIFKGEDLPQDLVQTMKNKLLEFQIINLNKMLHKIAPLNTHVQSESCDADKITNQIALMIQNS</sequence>
<evidence type="ECO:0000313" key="1">
    <source>
        <dbReference type="EMBL" id="KAA1119333.1"/>
    </source>
</evidence>
<dbReference type="Proteomes" id="UP000324748">
    <property type="component" value="Unassembled WGS sequence"/>
</dbReference>
<dbReference type="AlphaFoldDB" id="A0A5B0R1V6"/>
<proteinExistence type="predicted"/>
<evidence type="ECO:0000313" key="2">
    <source>
        <dbReference type="Proteomes" id="UP000324748"/>
    </source>
</evidence>
<protein>
    <submittedName>
        <fullName evidence="1">Uncharacterized protein</fullName>
    </submittedName>
</protein>
<gene>
    <name evidence="1" type="ORF">PGT21_022395</name>
</gene>